<name>A0ABS6WS72_9HYPH</name>
<protein>
    <submittedName>
        <fullName evidence="1">Uncharacterized protein</fullName>
    </submittedName>
</protein>
<gene>
    <name evidence="1" type="ORF">KY465_15990</name>
</gene>
<sequence length="94" mass="10389">MAAAAETEAYSELIKSLASCRHAADRMNLTDLSRLIELAIYQTAMDWEGAEPGPQDMDFSALLRLKLRCAYANVDDNVAVMAERSHRTPNSKVS</sequence>
<keyword evidence="2" id="KW-1185">Reference proteome</keyword>
<dbReference type="RefSeq" id="WP_219203098.1">
    <property type="nucleotide sequence ID" value="NZ_JAHWQX010000004.1"/>
</dbReference>
<accession>A0ABS6WS72</accession>
<dbReference type="EMBL" id="JAHWQX010000004">
    <property type="protein sequence ID" value="MBW3098786.1"/>
    <property type="molecule type" value="Genomic_DNA"/>
</dbReference>
<organism evidence="1 2">
    <name type="scientific">Pseudohoeflea coraliihabitans</name>
    <dbReference type="NCBI Taxonomy" id="2860393"/>
    <lineage>
        <taxon>Bacteria</taxon>
        <taxon>Pseudomonadati</taxon>
        <taxon>Pseudomonadota</taxon>
        <taxon>Alphaproteobacteria</taxon>
        <taxon>Hyphomicrobiales</taxon>
        <taxon>Rhizobiaceae</taxon>
        <taxon>Pseudohoeflea</taxon>
    </lineage>
</organism>
<comment type="caution">
    <text evidence="1">The sequence shown here is derived from an EMBL/GenBank/DDBJ whole genome shotgun (WGS) entry which is preliminary data.</text>
</comment>
<evidence type="ECO:0000313" key="2">
    <source>
        <dbReference type="Proteomes" id="UP001430804"/>
    </source>
</evidence>
<reference evidence="1" key="1">
    <citation type="submission" date="2021-07" db="EMBL/GenBank/DDBJ databases">
        <title>Pseudohoeflea marina sp. nov. a polyhydroxyalcanoate-producing bacterium.</title>
        <authorList>
            <person name="Zheng W."/>
            <person name="Yu S."/>
            <person name="Huang Y."/>
        </authorList>
    </citation>
    <scope>NUCLEOTIDE SEQUENCE</scope>
    <source>
        <strain evidence="1">DP4N28-3</strain>
    </source>
</reference>
<evidence type="ECO:0000313" key="1">
    <source>
        <dbReference type="EMBL" id="MBW3098786.1"/>
    </source>
</evidence>
<proteinExistence type="predicted"/>
<dbReference type="Proteomes" id="UP001430804">
    <property type="component" value="Unassembled WGS sequence"/>
</dbReference>